<proteinExistence type="predicted"/>
<name>A0AA88E760_FICCA</name>
<accession>A0AA88E760</accession>
<dbReference type="AlphaFoldDB" id="A0AA88E760"/>
<sequence>MDDFREVMVECSLFYLGFEGPAFAWDKGMDEDQNVQERLDHYVGSDDWQNRFPSHRVCHLEFFGSDHRAILLKLVDLVRTGQGPKKHRRFIFEPMRMTNGSFNEMLGHYWFRESVEGRGQRKIKDAHKESEDLNKCPRPGELRTSIRRVENELNRLLALDKYYWRQRARVEWLRSGDWNTKIFHSKASKCFKKNIIRGLEDPSGS</sequence>
<comment type="caution">
    <text evidence="1">The sequence shown here is derived from an EMBL/GenBank/DDBJ whole genome shotgun (WGS) entry which is preliminary data.</text>
</comment>
<reference evidence="1" key="1">
    <citation type="submission" date="2023-07" db="EMBL/GenBank/DDBJ databases">
        <title>draft genome sequence of fig (Ficus carica).</title>
        <authorList>
            <person name="Takahashi T."/>
            <person name="Nishimura K."/>
        </authorList>
    </citation>
    <scope>NUCLEOTIDE SEQUENCE</scope>
</reference>
<protein>
    <submittedName>
        <fullName evidence="1">Uncharacterized protein</fullName>
    </submittedName>
</protein>
<dbReference type="SUPFAM" id="SSF56219">
    <property type="entry name" value="DNase I-like"/>
    <property type="match status" value="1"/>
</dbReference>
<dbReference type="PANTHER" id="PTHR33710">
    <property type="entry name" value="BNAC02G09200D PROTEIN"/>
    <property type="match status" value="1"/>
</dbReference>
<dbReference type="Proteomes" id="UP001187192">
    <property type="component" value="Unassembled WGS sequence"/>
</dbReference>
<dbReference type="InterPro" id="IPR036691">
    <property type="entry name" value="Endo/exonu/phosph_ase_sf"/>
</dbReference>
<organism evidence="1 2">
    <name type="scientific">Ficus carica</name>
    <name type="common">Common fig</name>
    <dbReference type="NCBI Taxonomy" id="3494"/>
    <lineage>
        <taxon>Eukaryota</taxon>
        <taxon>Viridiplantae</taxon>
        <taxon>Streptophyta</taxon>
        <taxon>Embryophyta</taxon>
        <taxon>Tracheophyta</taxon>
        <taxon>Spermatophyta</taxon>
        <taxon>Magnoliopsida</taxon>
        <taxon>eudicotyledons</taxon>
        <taxon>Gunneridae</taxon>
        <taxon>Pentapetalae</taxon>
        <taxon>rosids</taxon>
        <taxon>fabids</taxon>
        <taxon>Rosales</taxon>
        <taxon>Moraceae</taxon>
        <taxon>Ficeae</taxon>
        <taxon>Ficus</taxon>
    </lineage>
</organism>
<evidence type="ECO:0000313" key="1">
    <source>
        <dbReference type="EMBL" id="GMN69279.1"/>
    </source>
</evidence>
<keyword evidence="2" id="KW-1185">Reference proteome</keyword>
<gene>
    <name evidence="1" type="ORF">TIFTF001_038331</name>
</gene>
<evidence type="ECO:0000313" key="2">
    <source>
        <dbReference type="Proteomes" id="UP001187192"/>
    </source>
</evidence>
<dbReference type="PANTHER" id="PTHR33710:SF71">
    <property type="entry name" value="ENDONUCLEASE_EXONUCLEASE_PHOSPHATASE DOMAIN-CONTAINING PROTEIN"/>
    <property type="match status" value="1"/>
</dbReference>
<dbReference type="EMBL" id="BTGU01000810">
    <property type="protein sequence ID" value="GMN69279.1"/>
    <property type="molecule type" value="Genomic_DNA"/>
</dbReference>